<protein>
    <submittedName>
        <fullName evidence="2">Uncharacterized protein</fullName>
    </submittedName>
</protein>
<evidence type="ECO:0000256" key="1">
    <source>
        <dbReference type="SAM" id="MobiDB-lite"/>
    </source>
</evidence>
<reference evidence="2 3" key="1">
    <citation type="submission" date="2014-10" db="EMBL/GenBank/DDBJ databases">
        <title>Draft genome of the hookworm Ancylostoma caninum.</title>
        <authorList>
            <person name="Mitreva M."/>
        </authorList>
    </citation>
    <scope>NUCLEOTIDE SEQUENCE [LARGE SCALE GENOMIC DNA]</scope>
    <source>
        <strain evidence="2 3">Baltimore</strain>
    </source>
</reference>
<feature type="compositionally biased region" description="Basic and acidic residues" evidence="1">
    <location>
        <begin position="60"/>
        <end position="86"/>
    </location>
</feature>
<dbReference type="AlphaFoldDB" id="A0A368GMD7"/>
<comment type="caution">
    <text evidence="2">The sequence shown here is derived from an EMBL/GenBank/DDBJ whole genome shotgun (WGS) entry which is preliminary data.</text>
</comment>
<evidence type="ECO:0000313" key="2">
    <source>
        <dbReference type="EMBL" id="RCN45543.1"/>
    </source>
</evidence>
<name>A0A368GMD7_ANCCA</name>
<accession>A0A368GMD7</accession>
<evidence type="ECO:0000313" key="3">
    <source>
        <dbReference type="Proteomes" id="UP000252519"/>
    </source>
</evidence>
<proteinExistence type="predicted"/>
<dbReference type="EMBL" id="JOJR01000099">
    <property type="protein sequence ID" value="RCN45543.1"/>
    <property type="molecule type" value="Genomic_DNA"/>
</dbReference>
<feature type="region of interest" description="Disordered" evidence="1">
    <location>
        <begin position="41"/>
        <end position="98"/>
    </location>
</feature>
<dbReference type="STRING" id="29170.A0A368GMD7"/>
<keyword evidence="3" id="KW-1185">Reference proteome</keyword>
<dbReference type="Proteomes" id="UP000252519">
    <property type="component" value="Unassembled WGS sequence"/>
</dbReference>
<organism evidence="2 3">
    <name type="scientific">Ancylostoma caninum</name>
    <name type="common">Dog hookworm</name>
    <dbReference type="NCBI Taxonomy" id="29170"/>
    <lineage>
        <taxon>Eukaryota</taxon>
        <taxon>Metazoa</taxon>
        <taxon>Ecdysozoa</taxon>
        <taxon>Nematoda</taxon>
        <taxon>Chromadorea</taxon>
        <taxon>Rhabditida</taxon>
        <taxon>Rhabditina</taxon>
        <taxon>Rhabditomorpha</taxon>
        <taxon>Strongyloidea</taxon>
        <taxon>Ancylostomatidae</taxon>
        <taxon>Ancylostomatinae</taxon>
        <taxon>Ancylostoma</taxon>
    </lineage>
</organism>
<dbReference type="OrthoDB" id="5856362at2759"/>
<feature type="compositionally biased region" description="Basic and acidic residues" evidence="1">
    <location>
        <begin position="41"/>
        <end position="50"/>
    </location>
</feature>
<sequence length="98" mass="12003">MGRGELEEICDRYLSPREEQQKVTEAVERCLRKGYDYDKMKFEENKDNFKRSKKGRGRSRSRERSRKDKERAKDTDRDNRDKDRRPVTMRSTKRRSKK</sequence>
<gene>
    <name evidence="2" type="ORF">ANCCAN_08473</name>
</gene>